<evidence type="ECO:0000313" key="3">
    <source>
        <dbReference type="Proteomes" id="UP000184267"/>
    </source>
</evidence>
<gene>
    <name evidence="2" type="ORF">TRAPUB_7240</name>
</gene>
<evidence type="ECO:0000256" key="1">
    <source>
        <dbReference type="SAM" id="MobiDB-lite"/>
    </source>
</evidence>
<evidence type="ECO:0000313" key="2">
    <source>
        <dbReference type="EMBL" id="OJT02259.1"/>
    </source>
</evidence>
<dbReference type="EMBL" id="MNAD01001690">
    <property type="protein sequence ID" value="OJT02259.1"/>
    <property type="molecule type" value="Genomic_DNA"/>
</dbReference>
<dbReference type="Proteomes" id="UP000184267">
    <property type="component" value="Unassembled WGS sequence"/>
</dbReference>
<accession>A0A1M2V3R4</accession>
<feature type="region of interest" description="Disordered" evidence="1">
    <location>
        <begin position="55"/>
        <end position="89"/>
    </location>
</feature>
<dbReference type="AlphaFoldDB" id="A0A1M2V3R4"/>
<sequence>MPQPTSSSKPRFTLFSVGRNKASPARVASSKRASLRLSAIRTEALKLPAFDFAESARPDSGDARWEQNGRSRSVPSLLSMTAGTEPSPK</sequence>
<name>A0A1M2V3R4_TRAPU</name>
<feature type="compositionally biased region" description="Polar residues" evidence="1">
    <location>
        <begin position="70"/>
        <end position="89"/>
    </location>
</feature>
<comment type="caution">
    <text evidence="2">The sequence shown here is derived from an EMBL/GenBank/DDBJ whole genome shotgun (WGS) entry which is preliminary data.</text>
</comment>
<keyword evidence="3" id="KW-1185">Reference proteome</keyword>
<protein>
    <submittedName>
        <fullName evidence="2">Uncharacterized protein</fullName>
    </submittedName>
</protein>
<organism evidence="2 3">
    <name type="scientific">Trametes pubescens</name>
    <name type="common">White-rot fungus</name>
    <dbReference type="NCBI Taxonomy" id="154538"/>
    <lineage>
        <taxon>Eukaryota</taxon>
        <taxon>Fungi</taxon>
        <taxon>Dikarya</taxon>
        <taxon>Basidiomycota</taxon>
        <taxon>Agaricomycotina</taxon>
        <taxon>Agaricomycetes</taxon>
        <taxon>Polyporales</taxon>
        <taxon>Polyporaceae</taxon>
        <taxon>Trametes</taxon>
    </lineage>
</organism>
<proteinExistence type="predicted"/>
<reference evidence="2 3" key="1">
    <citation type="submission" date="2016-10" db="EMBL/GenBank/DDBJ databases">
        <title>Genome sequence of the basidiomycete white-rot fungus Trametes pubescens.</title>
        <authorList>
            <person name="Makela M.R."/>
            <person name="Granchi Z."/>
            <person name="Peng M."/>
            <person name="De Vries R.P."/>
            <person name="Grigoriev I."/>
            <person name="Riley R."/>
            <person name="Hilden K."/>
        </authorList>
    </citation>
    <scope>NUCLEOTIDE SEQUENCE [LARGE SCALE GENOMIC DNA]</scope>
    <source>
        <strain evidence="2 3">FBCC735</strain>
    </source>
</reference>
<feature type="compositionally biased region" description="Basic and acidic residues" evidence="1">
    <location>
        <begin position="55"/>
        <end position="69"/>
    </location>
</feature>